<name>A0A1F5Z6A6_9BACT</name>
<dbReference type="Pfam" id="PF08439">
    <property type="entry name" value="Peptidase_M3_N"/>
    <property type="match status" value="1"/>
</dbReference>
<keyword evidence="3 6" id="KW-0378">Hydrolase</keyword>
<evidence type="ECO:0000256" key="4">
    <source>
        <dbReference type="ARBA" id="ARBA00022833"/>
    </source>
</evidence>
<dbReference type="CDD" id="cd09610">
    <property type="entry name" value="M3B_PepF"/>
    <property type="match status" value="1"/>
</dbReference>
<keyword evidence="5 6" id="KW-0482">Metalloprotease</keyword>
<dbReference type="GO" id="GO:0046872">
    <property type="term" value="F:metal ion binding"/>
    <property type="evidence" value="ECO:0007669"/>
    <property type="project" value="UniProtKB-UniRule"/>
</dbReference>
<evidence type="ECO:0000256" key="2">
    <source>
        <dbReference type="ARBA" id="ARBA00022723"/>
    </source>
</evidence>
<dbReference type="Gene3D" id="1.20.140.70">
    <property type="entry name" value="Oligopeptidase f, N-terminal domain"/>
    <property type="match status" value="1"/>
</dbReference>
<dbReference type="GO" id="GO:0006508">
    <property type="term" value="P:proteolysis"/>
    <property type="evidence" value="ECO:0007669"/>
    <property type="project" value="UniProtKB-KW"/>
</dbReference>
<evidence type="ECO:0000256" key="3">
    <source>
        <dbReference type="ARBA" id="ARBA00022801"/>
    </source>
</evidence>
<evidence type="ECO:0000256" key="6">
    <source>
        <dbReference type="RuleBase" id="RU003435"/>
    </source>
</evidence>
<evidence type="ECO:0000256" key="5">
    <source>
        <dbReference type="ARBA" id="ARBA00023049"/>
    </source>
</evidence>
<keyword evidence="1 6" id="KW-0645">Protease</keyword>
<comment type="similarity">
    <text evidence="6">Belongs to the peptidase M3 family.</text>
</comment>
<dbReference type="AlphaFoldDB" id="A0A1F5Z6A6"/>
<organism evidence="9 10">
    <name type="scientific">Candidatus Gottesmanbacteria bacterium RIFCSPHIGHO2_01_FULL_42_12</name>
    <dbReference type="NCBI Taxonomy" id="1798377"/>
    <lineage>
        <taxon>Bacteria</taxon>
        <taxon>Candidatus Gottesmaniibacteriota</taxon>
    </lineage>
</organism>
<dbReference type="Proteomes" id="UP000178681">
    <property type="component" value="Unassembled WGS sequence"/>
</dbReference>
<sequence>MQTTWDLKRFYKSIDDPKISADLKKLQAETEKFVKKWKDRTDYLENPTILKEALDDYELWARNYGGGGNPYYYFRLATVLDQLDPKLRAKFNQVSELVLKIQNEIQFFELNLTKVKTTNIKGYEHFLKKIKKLAPHILSDKEEKIMTLKSLTSYNFWTEMTEKFLSRETVKGKTYPELLSLITSTNKIVRDEAGESLNAIFEKYSDVAEAELNAILTDKKIDDELRSYPRPDSARLYRDDVDEKFVDLMVETVSKNFLLAKKYYALKAKYLGLKKLKYHERNVPVGNYDKKYTFEQTVTLINDVFGKLDKEFQEIFQRFLTNGQIDVLPLKGKTGGAACFHNTISQPTYIFLNHTNRLRDVATVAHEMGHGINNELMRRQNALNFDTPTGTAEVASTFFEDFVFEKLLESASGKEKQSLLMSKLDDEVSTIFRQVAVYNFETQLHKTFREKGYLDKTEIGKIFQKHMASYMGPAVEQSPGSQNWWVYWSHIRYFFYVYSYSSGLLISKYLQRTYRANPAKMADIKKFLATGTSASPRDIFKEIGINIYDKKVWEESIKEFEDLLNEVTSLN</sequence>
<dbReference type="Gene3D" id="1.10.1370.20">
    <property type="entry name" value="Oligoendopeptidase f, C-terminal domain"/>
    <property type="match status" value="1"/>
</dbReference>
<dbReference type="SUPFAM" id="SSF55486">
    <property type="entry name" value="Metalloproteases ('zincins'), catalytic domain"/>
    <property type="match status" value="1"/>
</dbReference>
<feature type="domain" description="Peptidase M3A/M3B catalytic" evidence="7">
    <location>
        <begin position="182"/>
        <end position="557"/>
    </location>
</feature>
<dbReference type="STRING" id="1798377.A2872_01925"/>
<accession>A0A1F5Z6A6</accession>
<comment type="cofactor">
    <cofactor evidence="6">
        <name>Zn(2+)</name>
        <dbReference type="ChEBI" id="CHEBI:29105"/>
    </cofactor>
    <text evidence="6">Binds 1 zinc ion.</text>
</comment>
<evidence type="ECO:0000313" key="10">
    <source>
        <dbReference type="Proteomes" id="UP000178681"/>
    </source>
</evidence>
<dbReference type="InterPro" id="IPR042088">
    <property type="entry name" value="OligoPept_F_C"/>
</dbReference>
<dbReference type="InterPro" id="IPR013647">
    <property type="entry name" value="OligopepF_N_dom"/>
</dbReference>
<keyword evidence="2 6" id="KW-0479">Metal-binding</keyword>
<protein>
    <recommendedName>
        <fullName evidence="11">Oligoendopeptidase F</fullName>
    </recommendedName>
</protein>
<evidence type="ECO:0000313" key="9">
    <source>
        <dbReference type="EMBL" id="OGG07697.1"/>
    </source>
</evidence>
<keyword evidence="4 6" id="KW-0862">Zinc</keyword>
<dbReference type="EMBL" id="MFJG01000003">
    <property type="protein sequence ID" value="OGG07697.1"/>
    <property type="molecule type" value="Genomic_DNA"/>
</dbReference>
<comment type="caution">
    <text evidence="9">The sequence shown here is derived from an EMBL/GenBank/DDBJ whole genome shotgun (WGS) entry which is preliminary data.</text>
</comment>
<dbReference type="GO" id="GO:0004222">
    <property type="term" value="F:metalloendopeptidase activity"/>
    <property type="evidence" value="ECO:0007669"/>
    <property type="project" value="InterPro"/>
</dbReference>
<proteinExistence type="inferred from homology"/>
<gene>
    <name evidence="9" type="ORF">A2872_01925</name>
</gene>
<evidence type="ECO:0000259" key="7">
    <source>
        <dbReference type="Pfam" id="PF01432"/>
    </source>
</evidence>
<feature type="domain" description="Oligopeptidase F N-terminal" evidence="8">
    <location>
        <begin position="119"/>
        <end position="162"/>
    </location>
</feature>
<evidence type="ECO:0008006" key="11">
    <source>
        <dbReference type="Google" id="ProtNLM"/>
    </source>
</evidence>
<evidence type="ECO:0000256" key="1">
    <source>
        <dbReference type="ARBA" id="ARBA00022670"/>
    </source>
</evidence>
<dbReference type="InterPro" id="IPR001567">
    <property type="entry name" value="Pept_M3A_M3B_dom"/>
</dbReference>
<dbReference type="Pfam" id="PF01432">
    <property type="entry name" value="Peptidase_M3"/>
    <property type="match status" value="1"/>
</dbReference>
<evidence type="ECO:0000259" key="8">
    <source>
        <dbReference type="Pfam" id="PF08439"/>
    </source>
</evidence>
<reference evidence="9 10" key="1">
    <citation type="journal article" date="2016" name="Nat. Commun.">
        <title>Thousands of microbial genomes shed light on interconnected biogeochemical processes in an aquifer system.</title>
        <authorList>
            <person name="Anantharaman K."/>
            <person name="Brown C.T."/>
            <person name="Hug L.A."/>
            <person name="Sharon I."/>
            <person name="Castelle C.J."/>
            <person name="Probst A.J."/>
            <person name="Thomas B.C."/>
            <person name="Singh A."/>
            <person name="Wilkins M.J."/>
            <person name="Karaoz U."/>
            <person name="Brodie E.L."/>
            <person name="Williams K.H."/>
            <person name="Hubbard S.S."/>
            <person name="Banfield J.F."/>
        </authorList>
    </citation>
    <scope>NUCLEOTIDE SEQUENCE [LARGE SCALE GENOMIC DNA]</scope>
</reference>